<dbReference type="Gene3D" id="3.20.20.70">
    <property type="entry name" value="Aldolase class I"/>
    <property type="match status" value="1"/>
</dbReference>
<feature type="domain" description="Dihydroorotate dehydrogenase catalytic" evidence="12">
    <location>
        <begin position="86"/>
        <end position="330"/>
    </location>
</feature>
<dbReference type="Proteomes" id="UP000193689">
    <property type="component" value="Unassembled WGS sequence"/>
</dbReference>
<keyword evidence="6 11" id="KW-0963">Cytoplasm</keyword>
<dbReference type="InterPro" id="IPR005720">
    <property type="entry name" value="Dihydroorotate_DH_cat"/>
</dbReference>
<dbReference type="AlphaFoldDB" id="A0A1Y2E0L1"/>
<evidence type="ECO:0000256" key="2">
    <source>
        <dbReference type="ARBA" id="ARBA00004496"/>
    </source>
</evidence>
<dbReference type="OrthoDB" id="14784at2759"/>
<keyword evidence="14" id="KW-1185">Reference proteome</keyword>
<dbReference type="InterPro" id="IPR023359">
    <property type="entry name" value="Dihydro_DH_chainA_dom2"/>
</dbReference>
<dbReference type="GeneID" id="63778239"/>
<dbReference type="InterPro" id="IPR013785">
    <property type="entry name" value="Aldolase_TIM"/>
</dbReference>
<name>A0A1Y2E0L1_9PEZI</name>
<dbReference type="InterPro" id="IPR050074">
    <property type="entry name" value="DHO_dehydrogenase"/>
</dbReference>
<evidence type="ECO:0000256" key="6">
    <source>
        <dbReference type="ARBA" id="ARBA00022490"/>
    </source>
</evidence>
<keyword evidence="10 11" id="KW-0560">Oxidoreductase</keyword>
<comment type="pathway">
    <text evidence="3 11">Pyrimidine metabolism; UMP biosynthesis via de novo pathway.</text>
</comment>
<dbReference type="RefSeq" id="XP_040716230.1">
    <property type="nucleotide sequence ID" value="XM_040862027.1"/>
</dbReference>
<dbReference type="InParanoid" id="A0A1Y2E0L1"/>
<evidence type="ECO:0000256" key="7">
    <source>
        <dbReference type="ARBA" id="ARBA00022630"/>
    </source>
</evidence>
<dbReference type="GO" id="GO:0006207">
    <property type="term" value="P:'de novo' pyrimidine nucleobase biosynthetic process"/>
    <property type="evidence" value="ECO:0007669"/>
    <property type="project" value="TreeGrafter"/>
</dbReference>
<evidence type="ECO:0000256" key="11">
    <source>
        <dbReference type="RuleBase" id="RU364042"/>
    </source>
</evidence>
<comment type="catalytic activity">
    <reaction evidence="11">
        <text>(S)-dihydroorotate + fumarate = orotate + succinate</text>
        <dbReference type="Rhea" id="RHEA:30059"/>
        <dbReference type="ChEBI" id="CHEBI:29806"/>
        <dbReference type="ChEBI" id="CHEBI:30031"/>
        <dbReference type="ChEBI" id="CHEBI:30839"/>
        <dbReference type="ChEBI" id="CHEBI:30864"/>
        <dbReference type="EC" id="1.3.98.1"/>
    </reaction>
</comment>
<comment type="subcellular location">
    <subcellularLocation>
        <location evidence="2 11">Cytoplasm</location>
    </subcellularLocation>
</comment>
<evidence type="ECO:0000313" key="13">
    <source>
        <dbReference type="EMBL" id="ORY65078.1"/>
    </source>
</evidence>
<organism evidence="13 14">
    <name type="scientific">Pseudomassariella vexata</name>
    <dbReference type="NCBI Taxonomy" id="1141098"/>
    <lineage>
        <taxon>Eukaryota</taxon>
        <taxon>Fungi</taxon>
        <taxon>Dikarya</taxon>
        <taxon>Ascomycota</taxon>
        <taxon>Pezizomycotina</taxon>
        <taxon>Sordariomycetes</taxon>
        <taxon>Xylariomycetidae</taxon>
        <taxon>Amphisphaeriales</taxon>
        <taxon>Pseudomassariaceae</taxon>
        <taxon>Pseudomassariella</taxon>
    </lineage>
</organism>
<reference evidence="13 14" key="1">
    <citation type="submission" date="2016-07" db="EMBL/GenBank/DDBJ databases">
        <title>Pervasive Adenine N6-methylation of Active Genes in Fungi.</title>
        <authorList>
            <consortium name="DOE Joint Genome Institute"/>
            <person name="Mondo S.J."/>
            <person name="Dannebaum R.O."/>
            <person name="Kuo R.C."/>
            <person name="Labutti K."/>
            <person name="Haridas S."/>
            <person name="Kuo A."/>
            <person name="Salamov A."/>
            <person name="Ahrendt S.R."/>
            <person name="Lipzen A."/>
            <person name="Sullivan W."/>
            <person name="Andreopoulos W.B."/>
            <person name="Clum A."/>
            <person name="Lindquist E."/>
            <person name="Daum C."/>
            <person name="Ramamoorthy G.K."/>
            <person name="Gryganskyi A."/>
            <person name="Culley D."/>
            <person name="Magnuson J.K."/>
            <person name="James T.Y."/>
            <person name="O'Malley M.A."/>
            <person name="Stajich J.E."/>
            <person name="Spatafora J.W."/>
            <person name="Visel A."/>
            <person name="Grigoriev I.V."/>
        </authorList>
    </citation>
    <scope>NUCLEOTIDE SEQUENCE [LARGE SCALE GENOMIC DNA]</scope>
    <source>
        <strain evidence="13 14">CBS 129021</strain>
    </source>
</reference>
<dbReference type="GO" id="GO:0005737">
    <property type="term" value="C:cytoplasm"/>
    <property type="evidence" value="ECO:0007669"/>
    <property type="project" value="UniProtKB-SubCell"/>
</dbReference>
<dbReference type="SUPFAM" id="SSF51395">
    <property type="entry name" value="FMN-linked oxidoreductases"/>
    <property type="match status" value="1"/>
</dbReference>
<evidence type="ECO:0000256" key="1">
    <source>
        <dbReference type="ARBA" id="ARBA00001917"/>
    </source>
</evidence>
<evidence type="ECO:0000256" key="4">
    <source>
        <dbReference type="ARBA" id="ARBA00008008"/>
    </source>
</evidence>
<evidence type="ECO:0000256" key="10">
    <source>
        <dbReference type="ARBA" id="ARBA00023002"/>
    </source>
</evidence>
<sequence length="333" mass="35228">MEWNGYSPPVINIHPPLLNSANPWATTLENLEGLFACPSIGAVTVRTSLLKGFDHDPAIHQYTFFDPGSHVASADLSSPSSTDIASLNNLGYSPIPLGTTLCHIKTISDGLSKSSTKPFIISVTGTPSEVAQSYLLIAQHSKDVRMPLAMEINLSCPNIPNAPPPAYSGESLNRYLAKIQQTIHESRLPRIPYGLKTPPYTHEGQFETLVAALQATGYPCDVSFLTATNTLGSCLVLSDTEGQPQLAGSGIGGMAGAPLHPLALGNVATLRRLLDRTEETSRVDIIGVGGVEDAAGYRRMRAVGAKAVGVGTALGRKGLGVFEEIETELAGAW</sequence>
<dbReference type="GO" id="GO:1990663">
    <property type="term" value="F:dihydroorotate dehydrogenase (fumarate) activity"/>
    <property type="evidence" value="ECO:0007669"/>
    <property type="project" value="UniProtKB-EC"/>
</dbReference>
<keyword evidence="7 11" id="KW-0285">Flavoprotein</keyword>
<evidence type="ECO:0000256" key="8">
    <source>
        <dbReference type="ARBA" id="ARBA00022643"/>
    </source>
</evidence>
<comment type="subunit">
    <text evidence="11">Homodimer.</text>
</comment>
<comment type="caution">
    <text evidence="13">The sequence shown here is derived from an EMBL/GenBank/DDBJ whole genome shotgun (WGS) entry which is preliminary data.</text>
</comment>
<dbReference type="EMBL" id="MCFJ01000006">
    <property type="protein sequence ID" value="ORY65078.1"/>
    <property type="molecule type" value="Genomic_DNA"/>
</dbReference>
<dbReference type="GO" id="GO:0044205">
    <property type="term" value="P:'de novo' UMP biosynthetic process"/>
    <property type="evidence" value="ECO:0007669"/>
    <property type="project" value="UniProtKB-UniPathway"/>
</dbReference>
<dbReference type="PANTHER" id="PTHR48109">
    <property type="entry name" value="DIHYDROOROTATE DEHYDROGENASE (QUINONE), MITOCHONDRIAL-RELATED"/>
    <property type="match status" value="1"/>
</dbReference>
<comment type="function">
    <text evidence="11">Catalyzes the conversion of dihydroorotate to orotate with fumarate as the electron acceptor.</text>
</comment>
<keyword evidence="9 11" id="KW-0665">Pyrimidine biosynthesis</keyword>
<evidence type="ECO:0000256" key="9">
    <source>
        <dbReference type="ARBA" id="ARBA00022975"/>
    </source>
</evidence>
<dbReference type="EC" id="1.3.98.1" evidence="11"/>
<dbReference type="STRING" id="1141098.A0A1Y2E0L1"/>
<evidence type="ECO:0000259" key="12">
    <source>
        <dbReference type="Pfam" id="PF01180"/>
    </source>
</evidence>
<dbReference type="Gene3D" id="2.30.26.10">
    <property type="entry name" value="Dihydroorotate Dehydrogenase A, chain A, domain 2"/>
    <property type="match status" value="1"/>
</dbReference>
<dbReference type="PANTHER" id="PTHR48109:SF1">
    <property type="entry name" value="DIHYDROOROTATE DEHYDROGENASE (FUMARATE)"/>
    <property type="match status" value="1"/>
</dbReference>
<keyword evidence="8 11" id="KW-0288">FMN</keyword>
<evidence type="ECO:0000256" key="3">
    <source>
        <dbReference type="ARBA" id="ARBA00004725"/>
    </source>
</evidence>
<accession>A0A1Y2E0L1</accession>
<comment type="cofactor">
    <cofactor evidence="1 11">
        <name>FMN</name>
        <dbReference type="ChEBI" id="CHEBI:58210"/>
    </cofactor>
</comment>
<gene>
    <name evidence="13" type="ORF">BCR38DRAFT_457334</name>
</gene>
<proteinExistence type="inferred from homology"/>
<dbReference type="FunCoup" id="A0A1Y2E0L1">
    <property type="interactions" value="713"/>
</dbReference>
<dbReference type="InterPro" id="IPR033886">
    <property type="entry name" value="DHOD_1A"/>
</dbReference>
<protein>
    <recommendedName>
        <fullName evidence="5 11">Dihydroorotate dehydrogenase (fumarate)</fullName>
        <ecNumber evidence="11">1.3.98.1</ecNumber>
    </recommendedName>
    <alternativeName>
        <fullName evidence="11">Dihydroorotate oxidase</fullName>
    </alternativeName>
</protein>
<dbReference type="CDD" id="cd04741">
    <property type="entry name" value="DHOD_1A_like"/>
    <property type="match status" value="1"/>
</dbReference>
<dbReference type="Pfam" id="PF01180">
    <property type="entry name" value="DHO_dh"/>
    <property type="match status" value="1"/>
</dbReference>
<evidence type="ECO:0000256" key="5">
    <source>
        <dbReference type="ARBA" id="ARBA00021374"/>
    </source>
</evidence>
<dbReference type="UniPathway" id="UPA00070"/>
<evidence type="ECO:0000313" key="14">
    <source>
        <dbReference type="Proteomes" id="UP000193689"/>
    </source>
</evidence>
<comment type="similarity">
    <text evidence="4 11">Belongs to the dihydroorotate dehydrogenase family. Type 1 subfamily.</text>
</comment>